<dbReference type="GO" id="GO:0031965">
    <property type="term" value="C:nuclear membrane"/>
    <property type="evidence" value="ECO:0007669"/>
    <property type="project" value="UniProtKB-SubCell"/>
</dbReference>
<evidence type="ECO:0000256" key="2">
    <source>
        <dbReference type="ARBA" id="ARBA00004514"/>
    </source>
</evidence>
<evidence type="ECO:0000256" key="7">
    <source>
        <dbReference type="ARBA" id="ARBA00023242"/>
    </source>
</evidence>
<dbReference type="Gene3D" id="3.30.1410.10">
    <property type="entry name" value="GTP cyclohydrolase I feedback regulatory protein GFRP"/>
    <property type="match status" value="1"/>
</dbReference>
<name>A0A1E1XW37_AMBSC</name>
<accession>A0A1E1XW37</accession>
<keyword evidence="5" id="KW-0963">Cytoplasm</keyword>
<dbReference type="AlphaFoldDB" id="A0A1E1XW37"/>
<evidence type="ECO:0000256" key="4">
    <source>
        <dbReference type="ARBA" id="ARBA00020099"/>
    </source>
</evidence>
<protein>
    <recommendedName>
        <fullName evidence="4">GTP cyclohydrolase 1 feedback regulatory protein</fullName>
    </recommendedName>
    <alternativeName>
        <fullName evidence="8">GTP cyclohydrolase I feedback regulatory protein</fullName>
    </alternativeName>
</protein>
<evidence type="ECO:0000256" key="8">
    <source>
        <dbReference type="ARBA" id="ARBA00032599"/>
    </source>
</evidence>
<proteinExistence type="evidence at transcript level"/>
<reference evidence="9" key="2">
    <citation type="journal article" date="2017" name="Front. Cell. Infect. Microbiol.">
        <title>Analysis of the Salivary Gland Transcriptome of Unfed and Partially Fed Amblyomma sculptum Ticks and Descriptive Proteome of the Saliva.</title>
        <authorList>
            <person name="Esteves E."/>
            <person name="Maruyama S.R."/>
            <person name="Kawahara R."/>
            <person name="Fujita A."/>
            <person name="Martins L.A."/>
            <person name="Righi A.A."/>
            <person name="Costa F.B."/>
            <person name="Palmisano G."/>
            <person name="Labruna M.B."/>
            <person name="Sa-Nunes A."/>
            <person name="Ribeiro J.M.C."/>
            <person name="Fogaca A.C."/>
        </authorList>
    </citation>
    <scope>NUCLEOTIDE SEQUENCE</scope>
</reference>
<keyword evidence="6" id="KW-0472">Membrane</keyword>
<organism evidence="9">
    <name type="scientific">Amblyomma sculptum</name>
    <name type="common">Tick</name>
    <dbReference type="NCBI Taxonomy" id="1581419"/>
    <lineage>
        <taxon>Eukaryota</taxon>
        <taxon>Metazoa</taxon>
        <taxon>Ecdysozoa</taxon>
        <taxon>Arthropoda</taxon>
        <taxon>Chelicerata</taxon>
        <taxon>Arachnida</taxon>
        <taxon>Acari</taxon>
        <taxon>Parasitiformes</taxon>
        <taxon>Ixodida</taxon>
        <taxon>Ixodoidea</taxon>
        <taxon>Ixodidae</taxon>
        <taxon>Amblyomminae</taxon>
        <taxon>Amblyomma</taxon>
    </lineage>
</organism>
<dbReference type="EMBL" id="GFAA01000213">
    <property type="protein sequence ID" value="JAU03222.1"/>
    <property type="molecule type" value="mRNA"/>
</dbReference>
<evidence type="ECO:0000313" key="9">
    <source>
        <dbReference type="EMBL" id="JAU03222.1"/>
    </source>
</evidence>
<evidence type="ECO:0000256" key="6">
    <source>
        <dbReference type="ARBA" id="ARBA00023136"/>
    </source>
</evidence>
<sequence>MPYVMVMKRNSQPGTGPSYIVDPNIDPTFLEYFCARVSQLYSGCYETSDPPCTVLDKLESKGYRVVSQSSDNNCHIWTLHRSP</sequence>
<dbReference type="GO" id="GO:0016787">
    <property type="term" value="F:hydrolase activity"/>
    <property type="evidence" value="ECO:0007669"/>
    <property type="project" value="UniProtKB-KW"/>
</dbReference>
<dbReference type="Pfam" id="PF06399">
    <property type="entry name" value="GFRP"/>
    <property type="match status" value="1"/>
</dbReference>
<dbReference type="InterPro" id="IPR036717">
    <property type="entry name" value="GFRP_sf"/>
</dbReference>
<dbReference type="InterPro" id="IPR009112">
    <property type="entry name" value="GTP_CycHdrlase_I_reg"/>
</dbReference>
<evidence type="ECO:0000256" key="1">
    <source>
        <dbReference type="ARBA" id="ARBA00004126"/>
    </source>
</evidence>
<dbReference type="PANTHER" id="PTHR16852:SF2">
    <property type="entry name" value="GTP CYCLOHYDROLASE 1 FEEDBACK REGULATORY PROTEIN"/>
    <property type="match status" value="1"/>
</dbReference>
<dbReference type="GO" id="GO:0005829">
    <property type="term" value="C:cytosol"/>
    <property type="evidence" value="ECO:0007669"/>
    <property type="project" value="UniProtKB-SubCell"/>
</dbReference>
<dbReference type="GO" id="GO:0044549">
    <property type="term" value="F:GTP cyclohydrolase binding"/>
    <property type="evidence" value="ECO:0007669"/>
    <property type="project" value="TreeGrafter"/>
</dbReference>
<dbReference type="SUPFAM" id="SSF69761">
    <property type="entry name" value="GTP cyclohydrolase I feedback regulatory protein, GFRP"/>
    <property type="match status" value="1"/>
</dbReference>
<evidence type="ECO:0000256" key="3">
    <source>
        <dbReference type="ARBA" id="ARBA00007605"/>
    </source>
</evidence>
<comment type="subcellular location">
    <subcellularLocation>
        <location evidence="2">Cytoplasm</location>
        <location evidence="2">Cytosol</location>
    </subcellularLocation>
    <subcellularLocation>
        <location evidence="1">Nucleus membrane</location>
    </subcellularLocation>
</comment>
<reference evidence="9" key="1">
    <citation type="submission" date="2016-09" db="EMBL/GenBank/DDBJ databases">
        <authorList>
            <person name="Capua I."/>
            <person name="De Benedictis P."/>
            <person name="Joannis T."/>
            <person name="Lombin L.H."/>
            <person name="Cattoli G."/>
        </authorList>
    </citation>
    <scope>NUCLEOTIDE SEQUENCE</scope>
</reference>
<keyword evidence="7" id="KW-0539">Nucleus</keyword>
<dbReference type="GO" id="GO:0009890">
    <property type="term" value="P:negative regulation of biosynthetic process"/>
    <property type="evidence" value="ECO:0007669"/>
    <property type="project" value="InterPro"/>
</dbReference>
<comment type="similarity">
    <text evidence="3">Belongs to the GFRP family.</text>
</comment>
<keyword evidence="9" id="KW-0378">Hydrolase</keyword>
<dbReference type="PANTHER" id="PTHR16852">
    <property type="entry name" value="GTP CYCLOHYDROLASE 1 FEEDBACK REGULATORY PROTEIN"/>
    <property type="match status" value="1"/>
</dbReference>
<evidence type="ECO:0000256" key="5">
    <source>
        <dbReference type="ARBA" id="ARBA00022490"/>
    </source>
</evidence>